<feature type="domain" description="Damage-control phosphatase ARMT1-like metal-binding" evidence="1">
    <location>
        <begin position="83"/>
        <end position="260"/>
    </location>
</feature>
<gene>
    <name evidence="2" type="ORF">IPA_04530</name>
</gene>
<evidence type="ECO:0000313" key="3">
    <source>
        <dbReference type="Proteomes" id="UP001063698"/>
    </source>
</evidence>
<name>A0A977KB87_9CREN</name>
<dbReference type="EMBL" id="CP006868">
    <property type="protein sequence ID" value="UXD22416.1"/>
    <property type="molecule type" value="Genomic_DNA"/>
</dbReference>
<dbReference type="Proteomes" id="UP001063698">
    <property type="component" value="Chromosome"/>
</dbReference>
<accession>A0A977KB87</accession>
<proteinExistence type="predicted"/>
<evidence type="ECO:0000259" key="1">
    <source>
        <dbReference type="Pfam" id="PF01937"/>
    </source>
</evidence>
<dbReference type="KEGG" id="ipc:IPA_04530"/>
<organism evidence="2 3">
    <name type="scientific">Ignicoccus pacificus DSM 13166</name>
    <dbReference type="NCBI Taxonomy" id="940294"/>
    <lineage>
        <taxon>Archaea</taxon>
        <taxon>Thermoproteota</taxon>
        <taxon>Thermoprotei</taxon>
        <taxon>Desulfurococcales</taxon>
        <taxon>Desulfurococcaceae</taxon>
        <taxon>Ignicoccus</taxon>
    </lineage>
</organism>
<dbReference type="InterPro" id="IPR002791">
    <property type="entry name" value="ARMT1-like_metal-bd"/>
</dbReference>
<keyword evidence="3" id="KW-1185">Reference proteome</keyword>
<dbReference type="InterPro" id="IPR036075">
    <property type="entry name" value="ARMT-1-like_metal-bd_sf"/>
</dbReference>
<dbReference type="Pfam" id="PF01937">
    <property type="entry name" value="ARMT1-like_dom"/>
    <property type="match status" value="1"/>
</dbReference>
<dbReference type="Gene3D" id="3.40.50.10880">
    <property type="entry name" value="Uncharacterised protein PF01937, DUF89, domain 3"/>
    <property type="match status" value="1"/>
</dbReference>
<reference evidence="2" key="1">
    <citation type="submission" date="2013-11" db="EMBL/GenBank/DDBJ databases">
        <title>Comparative genomics of Ignicoccus.</title>
        <authorList>
            <person name="Podar M."/>
        </authorList>
    </citation>
    <scope>NUCLEOTIDE SEQUENCE</scope>
    <source>
        <strain evidence="2">DSM 13166</strain>
    </source>
</reference>
<protein>
    <recommendedName>
        <fullName evidence="1">Damage-control phosphatase ARMT1-like metal-binding domain-containing protein</fullName>
    </recommendedName>
</protein>
<dbReference type="AlphaFoldDB" id="A0A977KB87"/>
<dbReference type="SUPFAM" id="SSF111321">
    <property type="entry name" value="AF1104-like"/>
    <property type="match status" value="1"/>
</dbReference>
<evidence type="ECO:0000313" key="2">
    <source>
        <dbReference type="EMBL" id="UXD22416.1"/>
    </source>
</evidence>
<sequence>MMKWREDCIRCLLDARIYDAFKGGATDKELQLILSSTVGSMQFPKSKAFRYSWKVLKEVLGDIYVFERRKLLERTLSKKLDVPQTLEDALRLAAMGNLHDTAVGGSYRPGTKELGKLITIGTDVLWNGGRMIYAVDNLPEVPYDVLAAKFFETLGWEVTMVAREESYEIDATYADLVELVQLLDKDGSIRVEKLPGSCTIFDRCEEAKELRENNDIVLAKGLLNADAYIDFMPPEPSLLVFAAKCQPLAEAVGAEIGDAVAVLGEILLKAFRG</sequence>